<evidence type="ECO:0000313" key="2">
    <source>
        <dbReference type="EMBL" id="OGF35048.1"/>
    </source>
</evidence>
<comment type="caution">
    <text evidence="2">The sequence shown here is derived from an EMBL/GenBank/DDBJ whole genome shotgun (WGS) entry which is preliminary data.</text>
</comment>
<feature type="transmembrane region" description="Helical" evidence="1">
    <location>
        <begin position="62"/>
        <end position="80"/>
    </location>
</feature>
<keyword evidence="1" id="KW-0472">Membrane</keyword>
<gene>
    <name evidence="2" type="ORF">A2482_01100</name>
</gene>
<keyword evidence="1" id="KW-1133">Transmembrane helix</keyword>
<accession>A0A1F5T7W6</accession>
<keyword evidence="1" id="KW-0812">Transmembrane</keyword>
<dbReference type="EMBL" id="MFGM01000060">
    <property type="protein sequence ID" value="OGF35048.1"/>
    <property type="molecule type" value="Genomic_DNA"/>
</dbReference>
<dbReference type="AlphaFoldDB" id="A0A1F5T7W6"/>
<evidence type="ECO:0000256" key="1">
    <source>
        <dbReference type="SAM" id="Phobius"/>
    </source>
</evidence>
<name>A0A1F5T7W6_9BACT</name>
<organism evidence="2 3">
    <name type="scientific">Candidatus Falkowbacteria bacterium RIFOXYC2_FULL_48_21</name>
    <dbReference type="NCBI Taxonomy" id="1798005"/>
    <lineage>
        <taxon>Bacteria</taxon>
        <taxon>Candidatus Falkowiibacteriota</taxon>
    </lineage>
</organism>
<reference evidence="2 3" key="1">
    <citation type="journal article" date="2016" name="Nat. Commun.">
        <title>Thousands of microbial genomes shed light on interconnected biogeochemical processes in an aquifer system.</title>
        <authorList>
            <person name="Anantharaman K."/>
            <person name="Brown C.T."/>
            <person name="Hug L.A."/>
            <person name="Sharon I."/>
            <person name="Castelle C.J."/>
            <person name="Probst A.J."/>
            <person name="Thomas B.C."/>
            <person name="Singh A."/>
            <person name="Wilkins M.J."/>
            <person name="Karaoz U."/>
            <person name="Brodie E.L."/>
            <person name="Williams K.H."/>
            <person name="Hubbard S.S."/>
            <person name="Banfield J.F."/>
        </authorList>
    </citation>
    <scope>NUCLEOTIDE SEQUENCE [LARGE SCALE GENOMIC DNA]</scope>
</reference>
<feature type="transmembrane region" description="Helical" evidence="1">
    <location>
        <begin position="6"/>
        <end position="25"/>
    </location>
</feature>
<dbReference type="Proteomes" id="UP000178656">
    <property type="component" value="Unassembled WGS sequence"/>
</dbReference>
<feature type="transmembrane region" description="Helical" evidence="1">
    <location>
        <begin position="32"/>
        <end position="50"/>
    </location>
</feature>
<proteinExistence type="predicted"/>
<protein>
    <submittedName>
        <fullName evidence="2">Uncharacterized protein</fullName>
    </submittedName>
</protein>
<evidence type="ECO:0000313" key="3">
    <source>
        <dbReference type="Proteomes" id="UP000178656"/>
    </source>
</evidence>
<sequence length="94" mass="10670">MFENLFLLFFIASVALSFISILLYRSKKSWRFGTLTFSAGVIALICGLLSINNESDQRVTQFGLSTALMFLYLWLCIFSNKEEKPAETSKTKPT</sequence>